<feature type="compositionally biased region" description="Low complexity" evidence="8">
    <location>
        <begin position="226"/>
        <end position="244"/>
    </location>
</feature>
<reference evidence="11" key="1">
    <citation type="submission" date="2011-12" db="EMBL/GenBank/DDBJ databases">
        <title>The Draft Genome of Lepisosteus oculatus.</title>
        <authorList>
            <consortium name="The Broad Institute Genome Assembly &amp; Analysis Group"/>
            <consortium name="Computational R&amp;D Group"/>
            <consortium name="and Sequencing Platform"/>
            <person name="Di Palma F."/>
            <person name="Alfoldi J."/>
            <person name="Johnson J."/>
            <person name="Berlin A."/>
            <person name="Gnerre S."/>
            <person name="Jaffe D."/>
            <person name="MacCallum I."/>
            <person name="Young S."/>
            <person name="Walker B.J."/>
            <person name="Lander E.S."/>
            <person name="Lindblad-Toh K."/>
        </authorList>
    </citation>
    <scope>NUCLEOTIDE SEQUENCE [LARGE SCALE GENOMIC DNA]</scope>
</reference>
<evidence type="ECO:0000256" key="4">
    <source>
        <dbReference type="ARBA" id="ARBA00022737"/>
    </source>
</evidence>
<keyword evidence="5 7" id="KW-0862">Zinc</keyword>
<dbReference type="Gene3D" id="2.10.110.10">
    <property type="entry name" value="Cysteine Rich Protein"/>
    <property type="match status" value="3"/>
</dbReference>
<organism evidence="10 11">
    <name type="scientific">Lepisosteus oculatus</name>
    <name type="common">Spotted gar</name>
    <dbReference type="NCBI Taxonomy" id="7918"/>
    <lineage>
        <taxon>Eukaryota</taxon>
        <taxon>Metazoa</taxon>
        <taxon>Chordata</taxon>
        <taxon>Craniata</taxon>
        <taxon>Vertebrata</taxon>
        <taxon>Euteleostomi</taxon>
        <taxon>Actinopterygii</taxon>
        <taxon>Neopterygii</taxon>
        <taxon>Holostei</taxon>
        <taxon>Semionotiformes</taxon>
        <taxon>Lepisosteidae</taxon>
        <taxon>Lepisosteus</taxon>
    </lineage>
</organism>
<dbReference type="CDD" id="cd09355">
    <property type="entry name" value="LIM2_Ajuba_like"/>
    <property type="match status" value="1"/>
</dbReference>
<dbReference type="Ensembl" id="ENSLOCT00000002457.1">
    <property type="protein sequence ID" value="ENSLOCP00000002451.1"/>
    <property type="gene ID" value="ENSLOCG00000002111.1"/>
</dbReference>
<feature type="compositionally biased region" description="Low complexity" evidence="8">
    <location>
        <begin position="177"/>
        <end position="188"/>
    </location>
</feature>
<dbReference type="GO" id="GO:0001947">
    <property type="term" value="P:heart looping"/>
    <property type="evidence" value="ECO:0007669"/>
    <property type="project" value="Ensembl"/>
</dbReference>
<keyword evidence="4" id="KW-0677">Repeat</keyword>
<dbReference type="OrthoDB" id="25414at2759"/>
<feature type="compositionally biased region" description="Low complexity" evidence="8">
    <location>
        <begin position="419"/>
        <end position="429"/>
    </location>
</feature>
<reference evidence="10" key="2">
    <citation type="submission" date="2025-08" db="UniProtKB">
        <authorList>
            <consortium name="Ensembl"/>
        </authorList>
    </citation>
    <scope>IDENTIFICATION</scope>
</reference>
<dbReference type="Bgee" id="ENSLOCG00000002111">
    <property type="expression patterns" value="Expressed in zone of skin and 13 other cell types or tissues"/>
</dbReference>
<dbReference type="OMA" id="HRFKLPY"/>
<dbReference type="GO" id="GO:0000932">
    <property type="term" value="C:P-body"/>
    <property type="evidence" value="ECO:0000318"/>
    <property type="project" value="GO_Central"/>
</dbReference>
<evidence type="ECO:0000256" key="3">
    <source>
        <dbReference type="ARBA" id="ARBA00022723"/>
    </source>
</evidence>
<evidence type="ECO:0000313" key="10">
    <source>
        <dbReference type="Ensembl" id="ENSLOCP00000002451.1"/>
    </source>
</evidence>
<dbReference type="Proteomes" id="UP000018468">
    <property type="component" value="Linkage group LG23"/>
</dbReference>
<dbReference type="GeneID" id="102689350"/>
<dbReference type="GO" id="GO:0010882">
    <property type="term" value="P:regulation of cardiac muscle contraction by calcium ion signaling"/>
    <property type="evidence" value="ECO:0007669"/>
    <property type="project" value="Ensembl"/>
</dbReference>
<feature type="compositionally biased region" description="Polar residues" evidence="8">
    <location>
        <begin position="283"/>
        <end position="303"/>
    </location>
</feature>
<dbReference type="SUPFAM" id="SSF57716">
    <property type="entry name" value="Glucocorticoid receptor-like (DNA-binding domain)"/>
    <property type="match status" value="3"/>
</dbReference>
<dbReference type="InParanoid" id="W5M243"/>
<dbReference type="GO" id="GO:0035331">
    <property type="term" value="P:negative regulation of hippo signaling"/>
    <property type="evidence" value="ECO:0000318"/>
    <property type="project" value="GO_Central"/>
</dbReference>
<dbReference type="FunCoup" id="W5M243">
    <property type="interactions" value="448"/>
</dbReference>
<name>W5M243_LEPOC</name>
<dbReference type="InterPro" id="IPR001781">
    <property type="entry name" value="Znf_LIM"/>
</dbReference>
<evidence type="ECO:0000256" key="7">
    <source>
        <dbReference type="PROSITE-ProRule" id="PRU00125"/>
    </source>
</evidence>
<accession>W5M243</accession>
<dbReference type="GO" id="GO:0000132">
    <property type="term" value="P:establishment of mitotic spindle orientation"/>
    <property type="evidence" value="ECO:0007669"/>
    <property type="project" value="Ensembl"/>
</dbReference>
<dbReference type="GO" id="GO:0046872">
    <property type="term" value="F:metal ion binding"/>
    <property type="evidence" value="ECO:0007669"/>
    <property type="project" value="UniProtKB-KW"/>
</dbReference>
<dbReference type="PANTHER" id="PTHR24219:SF6">
    <property type="entry name" value="WILMS TUMOR PROTEIN 1-INTERACTING PROTEIN"/>
    <property type="match status" value="1"/>
</dbReference>
<comment type="similarity">
    <text evidence="1">Belongs to the zyxin/ajuba family.</text>
</comment>
<dbReference type="GO" id="GO:0003140">
    <property type="term" value="P:determination of left/right asymmetry in lateral mesoderm"/>
    <property type="evidence" value="ECO:0007669"/>
    <property type="project" value="Ensembl"/>
</dbReference>
<feature type="domain" description="LIM zinc-binding" evidence="9">
    <location>
        <begin position="502"/>
        <end position="563"/>
    </location>
</feature>
<keyword evidence="3 7" id="KW-0479">Metal-binding</keyword>
<protein>
    <submittedName>
        <fullName evidence="10">WT1 interacting protein</fullName>
    </submittedName>
</protein>
<dbReference type="FunFam" id="2.10.110.10:FF:000037">
    <property type="entry name" value="LIM domain-containing protein 1"/>
    <property type="match status" value="1"/>
</dbReference>
<feature type="compositionally biased region" description="Polar residues" evidence="8">
    <location>
        <begin position="251"/>
        <end position="272"/>
    </location>
</feature>
<dbReference type="GO" id="GO:0036064">
    <property type="term" value="C:ciliary basal body"/>
    <property type="evidence" value="ECO:0007669"/>
    <property type="project" value="Ensembl"/>
</dbReference>
<dbReference type="CDD" id="cd09438">
    <property type="entry name" value="LIM3_Ajuba_like"/>
    <property type="match status" value="1"/>
</dbReference>
<feature type="compositionally biased region" description="Polar residues" evidence="8">
    <location>
        <begin position="327"/>
        <end position="336"/>
    </location>
</feature>
<dbReference type="SMART" id="SM00132">
    <property type="entry name" value="LIM"/>
    <property type="match status" value="3"/>
</dbReference>
<evidence type="ECO:0000256" key="6">
    <source>
        <dbReference type="ARBA" id="ARBA00023038"/>
    </source>
</evidence>
<dbReference type="PROSITE" id="PS00478">
    <property type="entry name" value="LIM_DOMAIN_1"/>
    <property type="match status" value="1"/>
</dbReference>
<feature type="compositionally biased region" description="Low complexity" evidence="8">
    <location>
        <begin position="197"/>
        <end position="211"/>
    </location>
</feature>
<dbReference type="GO" id="GO:0006355">
    <property type="term" value="P:regulation of DNA-templated transcription"/>
    <property type="evidence" value="ECO:0000318"/>
    <property type="project" value="GO_Central"/>
</dbReference>
<reference evidence="10" key="3">
    <citation type="submission" date="2025-09" db="UniProtKB">
        <authorList>
            <consortium name="Ensembl"/>
        </authorList>
    </citation>
    <scope>IDENTIFICATION</scope>
</reference>
<dbReference type="GO" id="GO:0060271">
    <property type="term" value="P:cilium assembly"/>
    <property type="evidence" value="ECO:0007669"/>
    <property type="project" value="Ensembl"/>
</dbReference>
<dbReference type="InterPro" id="IPR047172">
    <property type="entry name" value="Ajuba-like"/>
</dbReference>
<dbReference type="InterPro" id="IPR047248">
    <property type="entry name" value="Ajuba-like_LIM3"/>
</dbReference>
<dbReference type="CTD" id="126374"/>
<feature type="region of interest" description="Disordered" evidence="8">
    <location>
        <begin position="175"/>
        <end position="387"/>
    </location>
</feature>
<keyword evidence="11" id="KW-1185">Reference proteome</keyword>
<dbReference type="GO" id="GO:0061032">
    <property type="term" value="P:visceral serous pericardium development"/>
    <property type="evidence" value="ECO:0007669"/>
    <property type="project" value="Ensembl"/>
</dbReference>
<evidence type="ECO:0000256" key="5">
    <source>
        <dbReference type="ARBA" id="ARBA00022833"/>
    </source>
</evidence>
<evidence type="ECO:0000256" key="2">
    <source>
        <dbReference type="ARBA" id="ARBA00022491"/>
    </source>
</evidence>
<dbReference type="CDD" id="cd09352">
    <property type="entry name" value="LIM1_Ajuba_like"/>
    <property type="match status" value="1"/>
</dbReference>
<feature type="domain" description="LIM zinc-binding" evidence="9">
    <location>
        <begin position="628"/>
        <end position="696"/>
    </location>
</feature>
<dbReference type="GO" id="GO:0005912">
    <property type="term" value="C:adherens junction"/>
    <property type="evidence" value="ECO:0000318"/>
    <property type="project" value="GO_Central"/>
</dbReference>
<evidence type="ECO:0000256" key="8">
    <source>
        <dbReference type="SAM" id="MobiDB-lite"/>
    </source>
</evidence>
<dbReference type="Pfam" id="PF00412">
    <property type="entry name" value="LIM"/>
    <property type="match status" value="3"/>
</dbReference>
<dbReference type="GO" id="GO:0003714">
    <property type="term" value="F:transcription corepressor activity"/>
    <property type="evidence" value="ECO:0000318"/>
    <property type="project" value="GO_Central"/>
</dbReference>
<sequence length="713" mass="77636">MDKYEDDVGHRASKLIEDLSLYESCKDGIYSGRADMVINPDLEFSARSERMNGDSVPHPQLPGFENYPSGSKVYSTAPLRPVNGNRVVPLDFCSPQRDTVYGEDGHCTKSEVALPCYPGASERHRRYSLEVQGHRYSTGSAYDGVVLNKQPFTPYPGSRGNSVCVSTSHDGRYCATSPRSSLPSSLPSQEQCKHPSPRSSVSSPRSSLVVPGQDKYTSPRCSLVQYDGGSALSSRSSYASTASDTSKHSSPRASLNSYDCGSKPSSNRTSGVSMGYDQRHISPRSSTASQYSCTTSPRSSYSDSRYVPAGNPEHEGAVVHGVPLASPRSSICSQDGSGRAGVSNCVASPRSSISSHSSRSSRSSRGSMSTYPDLQLPSPRSSMLGPGLQEDTVVQDFGDAGALHPRGHLQSSPARQELQLLQQQQQQAQPAGLNPEAGQGAPAQFNYGSPAKGSPAAQKLKLPYQVTPCRESGPSQAERRLEALTLELEKELEMHMKKEYFGICIKCGKGVYGASQACQAMGNLYHTNCFTCCSCGRRLRGKAFYNVNGKVYCEEDFLYSGFQQTADKCFVCGHLIMEMILQALGKAYHPGCFRCVVCNECLDGVPFTVDVDNNIYCVKDYHTVFAPKCASCNQPILPAQGSEETIRVVSMDRDYHVECYHCEDCGLQLNDEEGHRCYPLEGHLLCHGCHIRRLKVQAPAHLAPSYPLHVTEL</sequence>
<dbReference type="GO" id="GO:0007010">
    <property type="term" value="P:cytoskeleton organization"/>
    <property type="evidence" value="ECO:0000318"/>
    <property type="project" value="GO_Central"/>
</dbReference>
<dbReference type="RefSeq" id="XP_006641222.1">
    <property type="nucleotide sequence ID" value="XM_006641159.3"/>
</dbReference>
<dbReference type="PANTHER" id="PTHR24219">
    <property type="entry name" value="LIM DOMAIN-CONTAINING PROTEIN JUB"/>
    <property type="match status" value="1"/>
</dbReference>
<dbReference type="AlphaFoldDB" id="W5M243"/>
<feature type="region of interest" description="Disordered" evidence="8">
    <location>
        <begin position="419"/>
        <end position="454"/>
    </location>
</feature>
<dbReference type="InterPro" id="IPR047247">
    <property type="entry name" value="Ajuba-like_LIM2"/>
</dbReference>
<evidence type="ECO:0000259" key="9">
    <source>
        <dbReference type="PROSITE" id="PS50023"/>
    </source>
</evidence>
<evidence type="ECO:0000256" key="1">
    <source>
        <dbReference type="ARBA" id="ARBA00009611"/>
    </source>
</evidence>
<dbReference type="FunFam" id="2.10.110.10:FF:000036">
    <property type="entry name" value="LIM domain-containing protein 1"/>
    <property type="match status" value="1"/>
</dbReference>
<feature type="domain" description="LIM zinc-binding" evidence="9">
    <location>
        <begin position="567"/>
        <end position="627"/>
    </location>
</feature>
<dbReference type="FunFam" id="2.10.110.10:FF:000028">
    <property type="entry name" value="LIM domain-containing protein 1"/>
    <property type="match status" value="1"/>
</dbReference>
<evidence type="ECO:0000313" key="11">
    <source>
        <dbReference type="Proteomes" id="UP000018468"/>
    </source>
</evidence>
<dbReference type="GeneTree" id="ENSGT00940000160924"/>
<dbReference type="GO" id="GO:0005667">
    <property type="term" value="C:transcription regulator complex"/>
    <property type="evidence" value="ECO:0000318"/>
    <property type="project" value="GO_Central"/>
</dbReference>
<proteinExistence type="inferred from homology"/>
<keyword evidence="2" id="KW-0678">Repressor</keyword>
<dbReference type="GO" id="GO:0001666">
    <property type="term" value="P:response to hypoxia"/>
    <property type="evidence" value="ECO:0000318"/>
    <property type="project" value="GO_Central"/>
</dbReference>
<dbReference type="PROSITE" id="PS50023">
    <property type="entry name" value="LIM_DOMAIN_2"/>
    <property type="match status" value="3"/>
</dbReference>
<dbReference type="KEGG" id="loc:102689350"/>
<dbReference type="eggNOG" id="KOG1701">
    <property type="taxonomic scope" value="Eukaryota"/>
</dbReference>
<keyword evidence="6 7" id="KW-0440">LIM domain</keyword>
<dbReference type="EMBL" id="AHAT01010634">
    <property type="status" value="NOT_ANNOTATED_CDS"/>
    <property type="molecule type" value="Genomic_DNA"/>
</dbReference>
<dbReference type="STRING" id="7918.ENSLOCP00000002451"/>
<dbReference type="GO" id="GO:0005634">
    <property type="term" value="C:nucleus"/>
    <property type="evidence" value="ECO:0000318"/>
    <property type="project" value="GO_Central"/>
</dbReference>
<dbReference type="GO" id="GO:0035844">
    <property type="term" value="P:cloaca development"/>
    <property type="evidence" value="ECO:0007669"/>
    <property type="project" value="Ensembl"/>
</dbReference>
<dbReference type="InterPro" id="IPR047245">
    <property type="entry name" value="Ajuba-like_LIM1"/>
</dbReference>
<feature type="compositionally biased region" description="Low complexity" evidence="8">
    <location>
        <begin position="348"/>
        <end position="369"/>
    </location>
</feature>